<dbReference type="Pfam" id="PF13567">
    <property type="entry name" value="DUF4131"/>
    <property type="match status" value="1"/>
</dbReference>
<evidence type="ECO:0000313" key="10">
    <source>
        <dbReference type="Proteomes" id="UP000244956"/>
    </source>
</evidence>
<dbReference type="Pfam" id="PF03772">
    <property type="entry name" value="Competence"/>
    <property type="match status" value="1"/>
</dbReference>
<dbReference type="InterPro" id="IPR052159">
    <property type="entry name" value="Competence_DNA_uptake"/>
</dbReference>
<dbReference type="Proteomes" id="UP000244956">
    <property type="component" value="Unassembled WGS sequence"/>
</dbReference>
<keyword evidence="3 6" id="KW-0812">Transmembrane</keyword>
<feature type="domain" description="DUF4131" evidence="8">
    <location>
        <begin position="43"/>
        <end position="195"/>
    </location>
</feature>
<feature type="transmembrane region" description="Helical" evidence="6">
    <location>
        <begin position="6"/>
        <end position="26"/>
    </location>
</feature>
<feature type="transmembrane region" description="Helical" evidence="6">
    <location>
        <begin position="450"/>
        <end position="467"/>
    </location>
</feature>
<evidence type="ECO:0000256" key="6">
    <source>
        <dbReference type="SAM" id="Phobius"/>
    </source>
</evidence>
<keyword evidence="4 6" id="KW-1133">Transmembrane helix</keyword>
<dbReference type="RefSeq" id="WP_109265787.1">
    <property type="nucleotide sequence ID" value="NZ_QEWP01000020.1"/>
</dbReference>
<feature type="transmembrane region" description="Helical" evidence="6">
    <location>
        <begin position="395"/>
        <end position="414"/>
    </location>
</feature>
<feature type="transmembrane region" description="Helical" evidence="6">
    <location>
        <begin position="38"/>
        <end position="58"/>
    </location>
</feature>
<feature type="transmembrane region" description="Helical" evidence="6">
    <location>
        <begin position="64"/>
        <end position="84"/>
    </location>
</feature>
<evidence type="ECO:0000313" key="9">
    <source>
        <dbReference type="EMBL" id="PWD98005.1"/>
    </source>
</evidence>
<dbReference type="NCBIfam" id="TIGR00360">
    <property type="entry name" value="ComEC_N-term"/>
    <property type="match status" value="1"/>
</dbReference>
<dbReference type="InterPro" id="IPR004477">
    <property type="entry name" value="ComEC_N"/>
</dbReference>
<feature type="transmembrane region" description="Helical" evidence="6">
    <location>
        <begin position="362"/>
        <end position="383"/>
    </location>
</feature>
<dbReference type="PANTHER" id="PTHR30619">
    <property type="entry name" value="DNA INTERNALIZATION/COMPETENCE PROTEIN COMEC/REC2"/>
    <property type="match status" value="1"/>
</dbReference>
<accession>A0A2U2B4L9</accession>
<dbReference type="InterPro" id="IPR025405">
    <property type="entry name" value="DUF4131"/>
</dbReference>
<organism evidence="9 10">
    <name type="scientific">Marinilabilia rubra</name>
    <dbReference type="NCBI Taxonomy" id="2162893"/>
    <lineage>
        <taxon>Bacteria</taxon>
        <taxon>Pseudomonadati</taxon>
        <taxon>Bacteroidota</taxon>
        <taxon>Bacteroidia</taxon>
        <taxon>Marinilabiliales</taxon>
        <taxon>Marinilabiliaceae</taxon>
        <taxon>Marinilabilia</taxon>
    </lineage>
</organism>
<evidence type="ECO:0000256" key="5">
    <source>
        <dbReference type="ARBA" id="ARBA00023136"/>
    </source>
</evidence>
<feature type="transmembrane region" description="Helical" evidence="6">
    <location>
        <begin position="261"/>
        <end position="283"/>
    </location>
</feature>
<feature type="transmembrane region" description="Helical" evidence="6">
    <location>
        <begin position="295"/>
        <end position="316"/>
    </location>
</feature>
<evidence type="ECO:0000256" key="3">
    <source>
        <dbReference type="ARBA" id="ARBA00022692"/>
    </source>
</evidence>
<feature type="transmembrane region" description="Helical" evidence="6">
    <location>
        <begin position="479"/>
        <end position="499"/>
    </location>
</feature>
<protein>
    <submittedName>
        <fullName evidence="9">Competence protein ComEC</fullName>
    </submittedName>
</protein>
<name>A0A2U2B4L9_9BACT</name>
<feature type="domain" description="ComEC/Rec2-related protein" evidence="7">
    <location>
        <begin position="240"/>
        <end position="506"/>
    </location>
</feature>
<keyword evidence="10" id="KW-1185">Reference proteome</keyword>
<sequence length="706" mass="78492">MSLKQLIKSIPFVRFSLALGMGIFLAEKLEKADLQTALIIFGVVAVFLLLTLLVPFVFQKYTFRWLAGCFFFFFLLLTGIAITLSSGVRRFDGECEITAKARVVEGDISLSGYYIFVVDPLKYSTRSQFRCGNDELWQIIVEPKDSFLVIPASPGNIVSFRTNLSGHSDNTNPESFDYGKYLFRQGISATGFVLAEDFQVVEKTGMAGIMGAIKRTRNKVYDIYRENGIADEELQVLSALTLGMRQVLDDEVKSWFIHSGAIHVLAVSGLHVGIIFVFVNWFLSLFLSRRSILKVIFVILVLVFYAILTGGAPSVFRAVVMLSVIQIGIYAQRPGNIYNLLGLSAFIILLIQPMALFHPGFWLSHMAVAGIVTFYPLFSKLYAGKNVFIRSLGDLVAVSLSAQLGTFPLSLFLFRAFPSWFLLSNLFILPLVAPVLILAKLLVFASSQSFLASVFAGVLNELLRFMIEVVKWLNSLPAAYLQGIWLSGATMFLFYLVLTSLTMWHNFKIRLFLKSCLAGLLLILLILNIEYWGKRNTDAFVVFDSGRKPLIGCIVSGQASLFSDDETTERQMNFICSGFFSRYSINMQRQKLFHSSDGGSQVSSFYALGGYYLGVGDVDVDHIKIKSSVKNKILGVIILGDLKGDIKKFLNTIGKPTVILTDACPPWSKGRRLSTLKSSGVEIYDVSQSGAYVSLAVPLSLDTFFN</sequence>
<feature type="transmembrane region" description="Helical" evidence="6">
    <location>
        <begin position="420"/>
        <end position="443"/>
    </location>
</feature>
<feature type="transmembrane region" description="Helical" evidence="6">
    <location>
        <begin position="511"/>
        <end position="533"/>
    </location>
</feature>
<evidence type="ECO:0000259" key="7">
    <source>
        <dbReference type="Pfam" id="PF03772"/>
    </source>
</evidence>
<keyword evidence="2" id="KW-1003">Cell membrane</keyword>
<evidence type="ECO:0000259" key="8">
    <source>
        <dbReference type="Pfam" id="PF13567"/>
    </source>
</evidence>
<dbReference type="PANTHER" id="PTHR30619:SF1">
    <property type="entry name" value="RECOMBINATION PROTEIN 2"/>
    <property type="match status" value="1"/>
</dbReference>
<dbReference type="OrthoDB" id="9761531at2"/>
<dbReference type="EMBL" id="QEWP01000020">
    <property type="protein sequence ID" value="PWD98005.1"/>
    <property type="molecule type" value="Genomic_DNA"/>
</dbReference>
<proteinExistence type="predicted"/>
<feature type="transmembrane region" description="Helical" evidence="6">
    <location>
        <begin position="337"/>
        <end position="356"/>
    </location>
</feature>
<dbReference type="GO" id="GO:0005886">
    <property type="term" value="C:plasma membrane"/>
    <property type="evidence" value="ECO:0007669"/>
    <property type="project" value="UniProtKB-SubCell"/>
</dbReference>
<comment type="subcellular location">
    <subcellularLocation>
        <location evidence="1">Cell membrane</location>
        <topology evidence="1">Multi-pass membrane protein</topology>
    </subcellularLocation>
</comment>
<comment type="caution">
    <text evidence="9">The sequence shown here is derived from an EMBL/GenBank/DDBJ whole genome shotgun (WGS) entry which is preliminary data.</text>
</comment>
<evidence type="ECO:0000256" key="2">
    <source>
        <dbReference type="ARBA" id="ARBA00022475"/>
    </source>
</evidence>
<keyword evidence="5 6" id="KW-0472">Membrane</keyword>
<evidence type="ECO:0000256" key="1">
    <source>
        <dbReference type="ARBA" id="ARBA00004651"/>
    </source>
</evidence>
<dbReference type="AlphaFoldDB" id="A0A2U2B4L9"/>
<gene>
    <name evidence="9" type="ORF">DDZ16_17535</name>
</gene>
<evidence type="ECO:0000256" key="4">
    <source>
        <dbReference type="ARBA" id="ARBA00022989"/>
    </source>
</evidence>
<reference evidence="9 10" key="1">
    <citation type="submission" date="2018-05" db="EMBL/GenBank/DDBJ databases">
        <title>Marinilabilia rubrum sp. nov., isolated from saltern sediment.</title>
        <authorList>
            <person name="Zhang R."/>
        </authorList>
    </citation>
    <scope>NUCLEOTIDE SEQUENCE [LARGE SCALE GENOMIC DNA]</scope>
    <source>
        <strain evidence="9 10">WTE16</strain>
    </source>
</reference>